<dbReference type="InterPro" id="IPR015421">
    <property type="entry name" value="PyrdxlP-dep_Trfase_major"/>
</dbReference>
<organism evidence="12 13">
    <name type="scientific">Granulicatella elegans ATCC 700633</name>
    <dbReference type="NCBI Taxonomy" id="626369"/>
    <lineage>
        <taxon>Bacteria</taxon>
        <taxon>Bacillati</taxon>
        <taxon>Bacillota</taxon>
        <taxon>Bacilli</taxon>
        <taxon>Lactobacillales</taxon>
        <taxon>Carnobacteriaceae</taxon>
        <taxon>Granulicatella</taxon>
    </lineage>
</organism>
<keyword evidence="4" id="KW-0808">Transferase</keyword>
<proteinExistence type="inferred from homology"/>
<dbReference type="InterPro" id="IPR016454">
    <property type="entry name" value="Cysteine_dSase"/>
</dbReference>
<comment type="similarity">
    <text evidence="2">Belongs to the class-V pyridoxal-phosphate-dependent aminotransferase family. NifS/IscS subfamily.</text>
</comment>
<evidence type="ECO:0000256" key="4">
    <source>
        <dbReference type="ARBA" id="ARBA00022679"/>
    </source>
</evidence>
<accession>D0BKH9</accession>
<keyword evidence="6" id="KW-0663">Pyridoxal phosphate</keyword>
<comment type="cofactor">
    <cofactor evidence="1 10">
        <name>pyridoxal 5'-phosphate</name>
        <dbReference type="ChEBI" id="CHEBI:597326"/>
    </cofactor>
</comment>
<name>D0BKH9_9LACT</name>
<evidence type="ECO:0000256" key="6">
    <source>
        <dbReference type="ARBA" id="ARBA00022898"/>
    </source>
</evidence>
<evidence type="ECO:0000313" key="12">
    <source>
        <dbReference type="EMBL" id="EEW93582.1"/>
    </source>
</evidence>
<dbReference type="InterPro" id="IPR015424">
    <property type="entry name" value="PyrdxlP-dep_Trfase"/>
</dbReference>
<feature type="domain" description="Aminotransferase class V" evidence="11">
    <location>
        <begin position="2"/>
        <end position="365"/>
    </location>
</feature>
<keyword evidence="8" id="KW-0411">Iron-sulfur</keyword>
<dbReference type="GO" id="GO:0031071">
    <property type="term" value="F:cysteine desulfurase activity"/>
    <property type="evidence" value="ECO:0007669"/>
    <property type="project" value="UniProtKB-EC"/>
</dbReference>
<evidence type="ECO:0000256" key="2">
    <source>
        <dbReference type="ARBA" id="ARBA00006490"/>
    </source>
</evidence>
<dbReference type="GO" id="GO:0051536">
    <property type="term" value="F:iron-sulfur cluster binding"/>
    <property type="evidence" value="ECO:0007669"/>
    <property type="project" value="UniProtKB-KW"/>
</dbReference>
<dbReference type="EC" id="2.8.1.7" evidence="3"/>
<keyword evidence="5" id="KW-0479">Metal-binding</keyword>
<dbReference type="PIRSF" id="PIRSF005572">
    <property type="entry name" value="NifS"/>
    <property type="match status" value="1"/>
</dbReference>
<evidence type="ECO:0000256" key="8">
    <source>
        <dbReference type="ARBA" id="ARBA00023014"/>
    </source>
</evidence>
<sequence length="375" mass="41126">MHYLDYAATTPVVEEVKQAIFEEMAYFGNPSSVYQIGRTQKQKIQAAKKDILQELHAATNDSIIFTGSGSEANNLVFESICQHFAEEKGEIIISGIEHPSVKKAAAYAEQLGFTIIALVPDETGCISVKQVEEALTEKTRLVTIMTVNNETGAYQPIHEIGELLVEHPAYFHTDAVQAFAQEEIDVATSHIDYLSASGHKIHAPKGIGFLYKKKEAPIHALIKGGGQEQGWRAGTENVPYIVGFQKALALAIQTRNEKKNRYIELSEYLQEQLTARQIPFEINGDASKKSPHICNVWLKGIPASQTLIMCDLNQVAVSAGSACSAGSLEPSPVLSLMYPQNKNRVVESVRLSFGGETTKEDIDAFISSISSIKRS</sequence>
<keyword evidence="13" id="KW-1185">Reference proteome</keyword>
<dbReference type="STRING" id="626369.HMPREF0446_00464"/>
<dbReference type="Gene3D" id="3.40.640.10">
    <property type="entry name" value="Type I PLP-dependent aspartate aminotransferase-like (Major domain)"/>
    <property type="match status" value="1"/>
</dbReference>
<dbReference type="HOGENOM" id="CLU_003433_0_0_9"/>
<dbReference type="PANTHER" id="PTHR11601">
    <property type="entry name" value="CYSTEINE DESULFURYLASE FAMILY MEMBER"/>
    <property type="match status" value="1"/>
</dbReference>
<evidence type="ECO:0000256" key="3">
    <source>
        <dbReference type="ARBA" id="ARBA00012239"/>
    </source>
</evidence>
<comment type="catalytic activity">
    <reaction evidence="9">
        <text>(sulfur carrier)-H + L-cysteine = (sulfur carrier)-SH + L-alanine</text>
        <dbReference type="Rhea" id="RHEA:43892"/>
        <dbReference type="Rhea" id="RHEA-COMP:14737"/>
        <dbReference type="Rhea" id="RHEA-COMP:14739"/>
        <dbReference type="ChEBI" id="CHEBI:29917"/>
        <dbReference type="ChEBI" id="CHEBI:35235"/>
        <dbReference type="ChEBI" id="CHEBI:57972"/>
        <dbReference type="ChEBI" id="CHEBI:64428"/>
        <dbReference type="EC" id="2.8.1.7"/>
    </reaction>
</comment>
<evidence type="ECO:0000256" key="5">
    <source>
        <dbReference type="ARBA" id="ARBA00022723"/>
    </source>
</evidence>
<dbReference type="PROSITE" id="PS00595">
    <property type="entry name" value="AA_TRANSFER_CLASS_5"/>
    <property type="match status" value="1"/>
</dbReference>
<dbReference type="EMBL" id="ACRF02000013">
    <property type="protein sequence ID" value="EEW93582.1"/>
    <property type="molecule type" value="Genomic_DNA"/>
</dbReference>
<dbReference type="GO" id="GO:0046872">
    <property type="term" value="F:metal ion binding"/>
    <property type="evidence" value="ECO:0007669"/>
    <property type="project" value="UniProtKB-KW"/>
</dbReference>
<reference evidence="12" key="2">
    <citation type="submission" date="2011-10" db="EMBL/GenBank/DDBJ databases">
        <title>The Genome Sequence of Granulicatella elegans ATCC 700633.</title>
        <authorList>
            <consortium name="The Broad Institute Genome Sequencing Platform"/>
            <consortium name="The Broad Institute Genome Sequencing Center for Infectious Disease"/>
            <person name="Earl A."/>
            <person name="Ward D."/>
            <person name="Feldgarden M."/>
            <person name="Gevers D."/>
            <person name="Sibley C.D."/>
            <person name="Field T.R."/>
            <person name="Grinwis M."/>
            <person name="Eshaghurshan C.S."/>
            <person name="Surette M.G."/>
            <person name="Young S.K."/>
            <person name="Zeng Q."/>
            <person name="Gargeya S."/>
            <person name="Fitzgerald M."/>
            <person name="Haas B."/>
            <person name="Abouelleil A."/>
            <person name="Alvarado L."/>
            <person name="Arachchi H.M."/>
            <person name="Berlin A."/>
            <person name="Brown A."/>
            <person name="Chapman S.B."/>
            <person name="Chen Z."/>
            <person name="Dunbar C."/>
            <person name="Freedman E."/>
            <person name="Gearin G."/>
            <person name="Goldberg J."/>
            <person name="Griggs A."/>
            <person name="Gujja S."/>
            <person name="Heiman D."/>
            <person name="Howarth C."/>
            <person name="Larson L."/>
            <person name="Lui A."/>
            <person name="MacDonald P.J.P."/>
            <person name="Montmayeur A."/>
            <person name="Murphy C."/>
            <person name="Neiman D."/>
            <person name="Pearson M."/>
            <person name="Priest M."/>
            <person name="Roberts A."/>
            <person name="Saif S."/>
            <person name="Shea T."/>
            <person name="Shenoy N."/>
            <person name="Sisk P."/>
            <person name="Stolte C."/>
            <person name="Sykes S."/>
            <person name="Wortman J."/>
            <person name="Nusbaum C."/>
            <person name="Birren B."/>
        </authorList>
    </citation>
    <scope>NUCLEOTIDE SEQUENCE [LARGE SCALE GENOMIC DNA]</scope>
    <source>
        <strain evidence="12">ATCC 700633</strain>
    </source>
</reference>
<dbReference type="Pfam" id="PF00266">
    <property type="entry name" value="Aminotran_5"/>
    <property type="match status" value="1"/>
</dbReference>
<evidence type="ECO:0000256" key="9">
    <source>
        <dbReference type="ARBA" id="ARBA00050776"/>
    </source>
</evidence>
<protein>
    <recommendedName>
        <fullName evidence="3">cysteine desulfurase</fullName>
        <ecNumber evidence="3">2.8.1.7</ecNumber>
    </recommendedName>
</protein>
<evidence type="ECO:0000313" key="13">
    <source>
        <dbReference type="Proteomes" id="UP000002939"/>
    </source>
</evidence>
<keyword evidence="7" id="KW-0408">Iron</keyword>
<comment type="caution">
    <text evidence="12">The sequence shown here is derived from an EMBL/GenBank/DDBJ whole genome shotgun (WGS) entry which is preliminary data.</text>
</comment>
<dbReference type="AlphaFoldDB" id="D0BKH9"/>
<dbReference type="Proteomes" id="UP000002939">
    <property type="component" value="Unassembled WGS sequence"/>
</dbReference>
<evidence type="ECO:0000256" key="7">
    <source>
        <dbReference type="ARBA" id="ARBA00023004"/>
    </source>
</evidence>
<dbReference type="PANTHER" id="PTHR11601:SF34">
    <property type="entry name" value="CYSTEINE DESULFURASE"/>
    <property type="match status" value="1"/>
</dbReference>
<dbReference type="InterPro" id="IPR000192">
    <property type="entry name" value="Aminotrans_V_dom"/>
</dbReference>
<dbReference type="eggNOG" id="COG1104">
    <property type="taxonomic scope" value="Bacteria"/>
</dbReference>
<evidence type="ECO:0000259" key="11">
    <source>
        <dbReference type="Pfam" id="PF00266"/>
    </source>
</evidence>
<evidence type="ECO:0000256" key="1">
    <source>
        <dbReference type="ARBA" id="ARBA00001933"/>
    </source>
</evidence>
<dbReference type="InterPro" id="IPR020578">
    <property type="entry name" value="Aminotrans_V_PyrdxlP_BS"/>
</dbReference>
<gene>
    <name evidence="12" type="ORF">HMPREF0446_00464</name>
</gene>
<reference evidence="12" key="1">
    <citation type="submission" date="2009-09" db="EMBL/GenBank/DDBJ databases">
        <authorList>
            <consortium name="The Broad Institute Genome Sequencing Platform"/>
            <person name="Ward D."/>
            <person name="Feldgarden M."/>
            <person name="Earl A."/>
            <person name="Young S.K."/>
            <person name="Zeng Q."/>
            <person name="Koehrsen M."/>
            <person name="Alvarado L."/>
            <person name="Berlin A."/>
            <person name="Bochicchio J."/>
            <person name="Borenstein D."/>
            <person name="Chapman S.B."/>
            <person name="Chen Z."/>
            <person name="Engels R."/>
            <person name="Freedman E."/>
            <person name="Gellesch M."/>
            <person name="Goldberg J."/>
            <person name="Griggs A."/>
            <person name="Gujja S."/>
            <person name="Heilman E."/>
            <person name="Heiman D."/>
            <person name="Hepburn T."/>
            <person name="Howarth C."/>
            <person name="Jen D."/>
            <person name="Larson L."/>
            <person name="Lewis B."/>
            <person name="Mehta T."/>
            <person name="Park D."/>
            <person name="Pearson M."/>
            <person name="Roberts A."/>
            <person name="Saif S."/>
            <person name="Shea T."/>
            <person name="Shenoy N."/>
            <person name="Sisk P."/>
            <person name="Stolte C."/>
            <person name="Sykes S."/>
            <person name="Thomson T."/>
            <person name="Walk T."/>
            <person name="White J."/>
            <person name="Yandava C."/>
            <person name="Sibley C.D."/>
            <person name="Field T.R."/>
            <person name="Grinwis M."/>
            <person name="Eshaghurshan C.S."/>
            <person name="Surette M.G."/>
            <person name="Haas B."/>
            <person name="Nusbaum C."/>
            <person name="Birren B."/>
        </authorList>
    </citation>
    <scope>NUCLEOTIDE SEQUENCE [LARGE SCALE GENOMIC DNA]</scope>
    <source>
        <strain evidence="12">ATCC 700633</strain>
    </source>
</reference>
<dbReference type="Gene3D" id="3.90.1150.10">
    <property type="entry name" value="Aspartate Aminotransferase, domain 1"/>
    <property type="match status" value="1"/>
</dbReference>
<dbReference type="InterPro" id="IPR015422">
    <property type="entry name" value="PyrdxlP-dep_Trfase_small"/>
</dbReference>
<dbReference type="Gene3D" id="1.10.260.50">
    <property type="match status" value="1"/>
</dbReference>
<evidence type="ECO:0000256" key="10">
    <source>
        <dbReference type="RuleBase" id="RU004504"/>
    </source>
</evidence>
<dbReference type="SUPFAM" id="SSF53383">
    <property type="entry name" value="PLP-dependent transferases"/>
    <property type="match status" value="1"/>
</dbReference>